<evidence type="ECO:0000313" key="2">
    <source>
        <dbReference type="EMBL" id="KAH7365241.1"/>
    </source>
</evidence>
<dbReference type="AlphaFoldDB" id="A0A8T2SMT0"/>
<keyword evidence="3" id="KW-1185">Reference proteome</keyword>
<dbReference type="Proteomes" id="UP000825935">
    <property type="component" value="Chromosome 18"/>
</dbReference>
<dbReference type="EMBL" id="CM035423">
    <property type="protein sequence ID" value="KAH7365241.1"/>
    <property type="molecule type" value="Genomic_DNA"/>
</dbReference>
<keyword evidence="1" id="KW-0472">Membrane</keyword>
<protein>
    <submittedName>
        <fullName evidence="2">Uncharacterized protein</fullName>
    </submittedName>
</protein>
<evidence type="ECO:0000256" key="1">
    <source>
        <dbReference type="SAM" id="Phobius"/>
    </source>
</evidence>
<accession>A0A8T2SMT0</accession>
<keyword evidence="1" id="KW-0812">Transmembrane</keyword>
<sequence length="150" mass="16969">MIVRRTFIGYVECPNIRTYSHGHERYITPTCSSTATMSYFGTDTYQDFPLLFFLPCGGDGGGGDDANDFKTSQSRSSKLRKTALQQIYDASVPDNKATISNSSETLQQTSLALHKLSWQTFLMHLCFFASIEFLFIVFLIITSFTLPLYR</sequence>
<keyword evidence="1" id="KW-1133">Transmembrane helix</keyword>
<reference evidence="2" key="1">
    <citation type="submission" date="2021-08" db="EMBL/GenBank/DDBJ databases">
        <title>WGS assembly of Ceratopteris richardii.</title>
        <authorList>
            <person name="Marchant D.B."/>
            <person name="Chen G."/>
            <person name="Jenkins J."/>
            <person name="Shu S."/>
            <person name="Leebens-Mack J."/>
            <person name="Grimwood J."/>
            <person name="Schmutz J."/>
            <person name="Soltis P."/>
            <person name="Soltis D."/>
            <person name="Chen Z.-H."/>
        </authorList>
    </citation>
    <scope>NUCLEOTIDE SEQUENCE</scope>
    <source>
        <strain evidence="2">Whitten #5841</strain>
        <tissue evidence="2">Leaf</tissue>
    </source>
</reference>
<comment type="caution">
    <text evidence="2">The sequence shown here is derived from an EMBL/GenBank/DDBJ whole genome shotgun (WGS) entry which is preliminary data.</text>
</comment>
<proteinExistence type="predicted"/>
<organism evidence="2 3">
    <name type="scientific">Ceratopteris richardii</name>
    <name type="common">Triangle waterfern</name>
    <dbReference type="NCBI Taxonomy" id="49495"/>
    <lineage>
        <taxon>Eukaryota</taxon>
        <taxon>Viridiplantae</taxon>
        <taxon>Streptophyta</taxon>
        <taxon>Embryophyta</taxon>
        <taxon>Tracheophyta</taxon>
        <taxon>Polypodiopsida</taxon>
        <taxon>Polypodiidae</taxon>
        <taxon>Polypodiales</taxon>
        <taxon>Pteridineae</taxon>
        <taxon>Pteridaceae</taxon>
        <taxon>Parkerioideae</taxon>
        <taxon>Ceratopteris</taxon>
    </lineage>
</organism>
<feature type="transmembrane region" description="Helical" evidence="1">
    <location>
        <begin position="121"/>
        <end position="146"/>
    </location>
</feature>
<evidence type="ECO:0000313" key="3">
    <source>
        <dbReference type="Proteomes" id="UP000825935"/>
    </source>
</evidence>
<gene>
    <name evidence="2" type="ORF">KP509_18G016600</name>
</gene>
<name>A0A8T2SMT0_CERRI</name>